<reference evidence="2 3" key="1">
    <citation type="submission" date="2018-08" db="EMBL/GenBank/DDBJ databases">
        <title>Recombination of ecologically and evolutionarily significant loci maintains genetic cohesion in the Pseudomonas syringae species complex.</title>
        <authorList>
            <person name="Dillon M."/>
            <person name="Thakur S."/>
            <person name="Almeida R.N.D."/>
            <person name="Weir B.S."/>
            <person name="Guttman D.S."/>
        </authorList>
    </citation>
    <scope>NUCLEOTIDE SEQUENCE [LARGE SCALE GENOMIC DNA]</scope>
    <source>
        <strain evidence="2 3">ICMP 6917</strain>
    </source>
</reference>
<evidence type="ECO:0008006" key="4">
    <source>
        <dbReference type="Google" id="ProtNLM"/>
    </source>
</evidence>
<name>A0A3M4VIG8_PSECI</name>
<dbReference type="PROSITE" id="PS51257">
    <property type="entry name" value="PROKAR_LIPOPROTEIN"/>
    <property type="match status" value="1"/>
</dbReference>
<dbReference type="Pfam" id="PF11776">
    <property type="entry name" value="RcnB"/>
    <property type="match status" value="1"/>
</dbReference>
<evidence type="ECO:0000313" key="2">
    <source>
        <dbReference type="EMBL" id="RMR51397.1"/>
    </source>
</evidence>
<dbReference type="Proteomes" id="UP000278332">
    <property type="component" value="Unassembled WGS sequence"/>
</dbReference>
<dbReference type="RefSeq" id="WP_095067567.1">
    <property type="nucleotide sequence ID" value="NZ_BLVX01000012.1"/>
</dbReference>
<dbReference type="EMBL" id="RBRY01000160">
    <property type="protein sequence ID" value="RMR51397.1"/>
    <property type="molecule type" value="Genomic_DNA"/>
</dbReference>
<evidence type="ECO:0000256" key="1">
    <source>
        <dbReference type="SAM" id="SignalP"/>
    </source>
</evidence>
<accession>A0A3M4VIG8</accession>
<protein>
    <recommendedName>
        <fullName evidence="4">Lipoprotein</fullName>
    </recommendedName>
</protein>
<proteinExistence type="predicted"/>
<gene>
    <name evidence="2" type="ORF">ALP84_01698</name>
</gene>
<comment type="caution">
    <text evidence="2">The sequence shown here is derived from an EMBL/GenBank/DDBJ whole genome shotgun (WGS) entry which is preliminary data.</text>
</comment>
<evidence type="ECO:0000313" key="3">
    <source>
        <dbReference type="Proteomes" id="UP000278332"/>
    </source>
</evidence>
<feature type="signal peptide" evidence="1">
    <location>
        <begin position="1"/>
        <end position="25"/>
    </location>
</feature>
<dbReference type="InterPro" id="IPR024572">
    <property type="entry name" value="RcnB"/>
</dbReference>
<dbReference type="Gene3D" id="3.10.450.160">
    <property type="entry name" value="inner membrane protein cigr"/>
    <property type="match status" value="1"/>
</dbReference>
<feature type="chain" id="PRO_5018328548" description="Lipoprotein" evidence="1">
    <location>
        <begin position="26"/>
        <end position="98"/>
    </location>
</feature>
<sequence length="98" mass="10675">MNSKSLTACMALLGCFAITTLPTQAAQRVEASSTIYQELDVGSLVPQRFQSSKAAMDDWKAKGLKSPGTNSQWVRIQDKYALVQISTGKVLEIVEAPR</sequence>
<keyword evidence="1" id="KW-0732">Signal</keyword>
<organism evidence="2 3">
    <name type="scientific">Pseudomonas cichorii</name>
    <dbReference type="NCBI Taxonomy" id="36746"/>
    <lineage>
        <taxon>Bacteria</taxon>
        <taxon>Pseudomonadati</taxon>
        <taxon>Pseudomonadota</taxon>
        <taxon>Gammaproteobacteria</taxon>
        <taxon>Pseudomonadales</taxon>
        <taxon>Pseudomonadaceae</taxon>
        <taxon>Pseudomonas</taxon>
    </lineage>
</organism>
<dbReference type="AlphaFoldDB" id="A0A3M4VIG8"/>